<evidence type="ECO:0000256" key="5">
    <source>
        <dbReference type="ARBA" id="ARBA00023180"/>
    </source>
</evidence>
<dbReference type="SUPFAM" id="SSF56968">
    <property type="entry name" value="Lipovitellin-phosvitin complex, beta-sheet shell regions"/>
    <property type="match status" value="3"/>
</dbReference>
<organism evidence="10 11">
    <name type="scientific">Crotalus adamanteus</name>
    <name type="common">Eastern diamondback rattlesnake</name>
    <dbReference type="NCBI Taxonomy" id="8729"/>
    <lineage>
        <taxon>Eukaryota</taxon>
        <taxon>Metazoa</taxon>
        <taxon>Chordata</taxon>
        <taxon>Craniata</taxon>
        <taxon>Vertebrata</taxon>
        <taxon>Euteleostomi</taxon>
        <taxon>Lepidosauria</taxon>
        <taxon>Squamata</taxon>
        <taxon>Bifurcata</taxon>
        <taxon>Unidentata</taxon>
        <taxon>Episquamata</taxon>
        <taxon>Toxicofera</taxon>
        <taxon>Serpentes</taxon>
        <taxon>Colubroidea</taxon>
        <taxon>Viperidae</taxon>
        <taxon>Crotalinae</taxon>
        <taxon>Crotalus</taxon>
    </lineage>
</organism>
<evidence type="ECO:0000256" key="4">
    <source>
        <dbReference type="ARBA" id="ARBA00023157"/>
    </source>
</evidence>
<feature type="disulfide bond" evidence="6">
    <location>
        <begin position="163"/>
        <end position="189"/>
    </location>
</feature>
<keyword evidence="11" id="KW-1185">Reference proteome</keyword>
<dbReference type="InterPro" id="IPR015819">
    <property type="entry name" value="Lipid_transp_b-sht_shell"/>
</dbReference>
<keyword evidence="5" id="KW-0325">Glycoprotein</keyword>
<gene>
    <name evidence="10" type="ORF">NXF25_008946</name>
</gene>
<dbReference type="Gene3D" id="2.20.50.20">
    <property type="entry name" value="Lipovitellin. Chain A, domain 3"/>
    <property type="match status" value="1"/>
</dbReference>
<dbReference type="InterPro" id="IPR015816">
    <property type="entry name" value="Vitellinogen_b-sht_N"/>
</dbReference>
<dbReference type="Gene3D" id="2.20.90.10">
    <property type="entry name" value="Vitellinogen, beta-sheet shell domain"/>
    <property type="match status" value="1"/>
</dbReference>
<feature type="signal peptide" evidence="8">
    <location>
        <begin position="1"/>
        <end position="15"/>
    </location>
</feature>
<evidence type="ECO:0000256" key="3">
    <source>
        <dbReference type="ARBA" id="ARBA00022761"/>
    </source>
</evidence>
<comment type="caution">
    <text evidence="10">The sequence shown here is derived from an EMBL/GenBank/DDBJ whole genome shotgun (WGS) entry which is preliminary data.</text>
</comment>
<dbReference type="GO" id="GO:0071391">
    <property type="term" value="P:cellular response to estrogen stimulus"/>
    <property type="evidence" value="ECO:0007669"/>
    <property type="project" value="TreeGrafter"/>
</dbReference>
<dbReference type="SMART" id="SM01169">
    <property type="entry name" value="DUF1943"/>
    <property type="match status" value="1"/>
</dbReference>
<dbReference type="Gene3D" id="1.25.10.20">
    <property type="entry name" value="Vitellinogen, superhelical"/>
    <property type="match status" value="1"/>
</dbReference>
<dbReference type="InterPro" id="IPR015258">
    <property type="entry name" value="Vitellinogen_b-sht_shell"/>
</dbReference>
<reference evidence="10 11" key="1">
    <citation type="journal article" date="2024" name="Proc. Natl. Acad. Sci. U.S.A.">
        <title>The genetic regulatory architecture and epigenomic basis for age-related changes in rattlesnake venom.</title>
        <authorList>
            <person name="Hogan M.P."/>
            <person name="Holding M.L."/>
            <person name="Nystrom G.S."/>
            <person name="Colston T.J."/>
            <person name="Bartlett D.A."/>
            <person name="Mason A.J."/>
            <person name="Ellsworth S.A."/>
            <person name="Rautsaw R.M."/>
            <person name="Lawrence K.C."/>
            <person name="Strickland J.L."/>
            <person name="He B."/>
            <person name="Fraser P."/>
            <person name="Margres M.J."/>
            <person name="Gilbert D.M."/>
            <person name="Gibbs H.L."/>
            <person name="Parkinson C.L."/>
            <person name="Rokyta D.R."/>
        </authorList>
    </citation>
    <scope>NUCLEOTIDE SEQUENCE [LARGE SCALE GENOMIC DNA]</scope>
    <source>
        <strain evidence="10">DRR0105</strain>
    </source>
</reference>
<evidence type="ECO:0000259" key="9">
    <source>
        <dbReference type="PROSITE" id="PS51211"/>
    </source>
</evidence>
<feature type="compositionally biased region" description="Basic and acidic residues" evidence="7">
    <location>
        <begin position="1084"/>
        <end position="1108"/>
    </location>
</feature>
<dbReference type="PANTHER" id="PTHR23345:SF15">
    <property type="entry name" value="VITELLOGENIN 1-RELATED"/>
    <property type="match status" value="1"/>
</dbReference>
<dbReference type="InterPro" id="IPR001747">
    <property type="entry name" value="Vitellogenin_N"/>
</dbReference>
<dbReference type="Gene3D" id="2.30.230.10">
    <property type="entry name" value="Lipovitellin, beta-sheet shell regions, chain A"/>
    <property type="match status" value="1"/>
</dbReference>
<dbReference type="PROSITE" id="PS51257">
    <property type="entry name" value="PROKAR_LIPOPROTEIN"/>
    <property type="match status" value="1"/>
</dbReference>
<keyword evidence="3" id="KW-0758">Storage protein</keyword>
<keyword evidence="1" id="KW-0597">Phosphoprotein</keyword>
<proteinExistence type="predicted"/>
<accession>A0AAW1BPR8</accession>
<dbReference type="InterPro" id="IPR037088">
    <property type="entry name" value="Vitellinogen_b-sht_shell_sf"/>
</dbReference>
<dbReference type="PROSITE" id="PS51211">
    <property type="entry name" value="VITELLOGENIN"/>
    <property type="match status" value="1"/>
</dbReference>
<dbReference type="Proteomes" id="UP001474421">
    <property type="component" value="Unassembled WGS sequence"/>
</dbReference>
<dbReference type="Pfam" id="PF09175">
    <property type="entry name" value="Vit_b-sht_shell"/>
    <property type="match status" value="1"/>
</dbReference>
<feature type="chain" id="PRO_5043766079" evidence="8">
    <location>
        <begin position="16"/>
        <end position="1506"/>
    </location>
</feature>
<dbReference type="Pfam" id="PF09172">
    <property type="entry name" value="Vit_open_b-sht"/>
    <property type="match status" value="1"/>
</dbReference>
<feature type="disulfide bond" evidence="6">
    <location>
        <begin position="205"/>
        <end position="208"/>
    </location>
</feature>
<feature type="region of interest" description="Disordered" evidence="7">
    <location>
        <begin position="930"/>
        <end position="951"/>
    </location>
</feature>
<dbReference type="SMART" id="SM00638">
    <property type="entry name" value="LPD_N"/>
    <property type="match status" value="1"/>
</dbReference>
<dbReference type="InterPro" id="IPR015817">
    <property type="entry name" value="Vitellinogen_open_b-sht_sub1"/>
</dbReference>
<sequence length="1506" mass="172590">MKGVILTLALTLVGCQQKIDQSVLTPDKVLLYDYEFEVQNRMSENGFSSAGLKVKCKAEIGNVVQDQKFLKVDCFEGLDYNGIYPWSNFVSSPKLTAVFQEYLKNLILTFQYRNGHVDDIMVPEHVSEFALNVCKGILNLYENTIKNDQKTYNLKENGIEGRCDTTYLLQNTEKPDEFLVTKSKDLTNCDNEAKQVVGAAHVTPCEFCRQKNRNFQGTRTYNYRMKDLKERNEKIILHATAQEIQQFTPFREETGETIIMEARQKLEFIEAHSRLPQIPSHLQKHGSLLYSFKDNPILPVPLSKIKNRNKEIEDGLRYLANDNVPKDGKRFLQLVNLLRTEKEINYSEVFDPFYSQPKYRAIVLDLISAAGTSMGLRYVRHKIVQQEITTTEAAQILLVFFHYSNAFEEVVEEAMAIMIDVLKGPRSLYRTTICLAYGSLLSRFYAISETIPDKYLKPLTDFATKAIRSSDIDASVLALKTFGNVRHIIVLKPIMKYLQTADPSDIRIQQNAIMALRNPGKKDPIRVQGILLPIIKNYKIDPLVRTCAAFVLLESKPTFPILMTLVNAMLHEPSIQVENFVFMYLSTIAGSRSPEFQVTASAYRTALKVLTEKSQKWAGYSVSRYSLMEYFDEFYKGRLGMNSMFLHEEMNTQPTFTMKNFKAIFMGSIFSPLEIGVQIQRIKEQVNKGHDSQQLQKTPSGQKITTDGSIALEVYAKIFDQEIVTEYIKMDRIRQILQANREKGHLLWMKYLIDVLKNLPNIHWQKYFMSAEIQRIVPTCTGLPWQIGLVHIAHTEVAGNVQLLMTPEPTSQITWPDIINSDIKLKTRLRLQIKKDMILNMGIITPEIHALLEKKATFTANIPINMDVAMNIKEKTFELELPPCKEETDIISLRLKTSAITSNIEEAPAAVSTPVFLPANLSRTIVKSFDRSSEKGDKRKDTLPSEKKSAKNPNAQLEKYLESIHQTKCFEACTFGCKSCFHWADMHAGCIVRRSIYNFIGEYVFKISLKESDPNVPIENLRFTIRGGARVAEQMVHLLRNEEKDLLIKRLKKILPDSSGESIESSSSSDFQESGLKKLIGLKQQKEKSHPSREKDGAEKKRTKRPAEDYDEQELGGQELANLHFRESQIDQSGNPLPYSEASSRNDSSWQEEAKTPGGVLLPYVTVVLEAVRSDNKNQGYSVSLYEKHDYRKTYFKIVANNLNQTKWRACLDSLIQPIGFQYSLSWGHECKDYKIEVKLSKGQVAIYKAIQLKMKWTKLSFFRHEHYIGFMYLLPAVAYHLGFSTLYQKNPEREIIFRVIEKTPEIYVAIIKIPNRTFYNDDFDPEFLSSGIPSSYYQNPKLSRFNVALWLSRQVEAVCEVQDEIIKTFDNKIFNTTIAKREGNLLIVKDCTTSDSYKPHFQIWIQYPTPGFPKEIHIAINVTEITIQDTPGMLTVLHNEAPIPTNKEANIEILKTSNNVNVKAPEYGLESVTYDAEFRNCNRLDLTQEDPRRFKKILSAKSDSR</sequence>
<evidence type="ECO:0000313" key="11">
    <source>
        <dbReference type="Proteomes" id="UP001474421"/>
    </source>
</evidence>
<comment type="caution">
    <text evidence="6">Lacks conserved residue(s) required for the propagation of feature annotation.</text>
</comment>
<dbReference type="GO" id="GO:0045735">
    <property type="term" value="F:nutrient reservoir activity"/>
    <property type="evidence" value="ECO:0007669"/>
    <property type="project" value="UniProtKB-KW"/>
</dbReference>
<evidence type="ECO:0000256" key="2">
    <source>
        <dbReference type="ARBA" id="ARBA00022729"/>
    </source>
</evidence>
<keyword evidence="4 6" id="KW-1015">Disulfide bond</keyword>
<dbReference type="Pfam" id="PF01347">
    <property type="entry name" value="Vitellogenin_N"/>
    <property type="match status" value="1"/>
</dbReference>
<dbReference type="PANTHER" id="PTHR23345">
    <property type="entry name" value="VITELLOGENIN-RELATED"/>
    <property type="match status" value="1"/>
</dbReference>
<name>A0AAW1BPR8_CROAD</name>
<dbReference type="InterPro" id="IPR011030">
    <property type="entry name" value="Lipovitellin_superhlx_dom"/>
</dbReference>
<keyword evidence="2 8" id="KW-0732">Signal</keyword>
<feature type="region of interest" description="Disordered" evidence="7">
    <location>
        <begin position="1082"/>
        <end position="1115"/>
    </location>
</feature>
<dbReference type="SMART" id="SM01170">
    <property type="entry name" value="DUF1944"/>
    <property type="match status" value="1"/>
</dbReference>
<dbReference type="GO" id="GO:0005319">
    <property type="term" value="F:lipid transporter activity"/>
    <property type="evidence" value="ECO:0007669"/>
    <property type="project" value="InterPro"/>
</dbReference>
<feature type="region of interest" description="Disordered" evidence="7">
    <location>
        <begin position="1131"/>
        <end position="1154"/>
    </location>
</feature>
<dbReference type="Gene3D" id="2.20.80.10">
    <property type="entry name" value="Lipovitellin-phosvitin complex, chain A, domain 4"/>
    <property type="match status" value="1"/>
</dbReference>
<protein>
    <submittedName>
        <fullName evidence="10">Vitellogenin-1-like</fullName>
    </submittedName>
</protein>
<dbReference type="SUPFAM" id="SSF48431">
    <property type="entry name" value="Lipovitellin-phosvitin complex, superhelical domain"/>
    <property type="match status" value="1"/>
</dbReference>
<evidence type="ECO:0000256" key="6">
    <source>
        <dbReference type="PROSITE-ProRule" id="PRU00557"/>
    </source>
</evidence>
<dbReference type="EMBL" id="JAOTOJ010000003">
    <property type="protein sequence ID" value="KAK9404119.1"/>
    <property type="molecule type" value="Genomic_DNA"/>
</dbReference>
<feature type="domain" description="Vitellogenin" evidence="9">
    <location>
        <begin position="24"/>
        <end position="658"/>
    </location>
</feature>
<feature type="compositionally biased region" description="Polar residues" evidence="7">
    <location>
        <begin position="1131"/>
        <end position="1151"/>
    </location>
</feature>
<evidence type="ECO:0000256" key="7">
    <source>
        <dbReference type="SAM" id="MobiDB-lite"/>
    </source>
</evidence>
<evidence type="ECO:0000256" key="1">
    <source>
        <dbReference type="ARBA" id="ARBA00022553"/>
    </source>
</evidence>
<evidence type="ECO:0000256" key="8">
    <source>
        <dbReference type="SAM" id="SignalP"/>
    </source>
</evidence>
<dbReference type="InterPro" id="IPR050733">
    <property type="entry name" value="Vitellogenin/Apolipophorin"/>
</dbReference>
<dbReference type="GO" id="GO:0032355">
    <property type="term" value="P:response to estradiol"/>
    <property type="evidence" value="ECO:0007669"/>
    <property type="project" value="TreeGrafter"/>
</dbReference>
<feature type="compositionally biased region" description="Basic and acidic residues" evidence="7">
    <location>
        <begin position="930"/>
        <end position="949"/>
    </location>
</feature>
<dbReference type="InterPro" id="IPR015255">
    <property type="entry name" value="Vitellinogen_open_b-sht"/>
</dbReference>
<evidence type="ECO:0000313" key="10">
    <source>
        <dbReference type="EMBL" id="KAK9404119.1"/>
    </source>
</evidence>